<reference evidence="2" key="1">
    <citation type="submission" date="2011-03" db="EMBL/GenBank/DDBJ databases">
        <authorList>
            <person name="Lee H."/>
        </authorList>
    </citation>
    <scope>NUCLEOTIDE SEQUENCE</scope>
    <source>
        <strain evidence="2">MOTT90</strain>
        <plasmid evidence="2">pM90</plasmid>
    </source>
</reference>
<evidence type="ECO:0000313" key="2">
    <source>
        <dbReference type="EMBL" id="AFQ68251.1"/>
    </source>
</evidence>
<proteinExistence type="predicted"/>
<dbReference type="AlphaFoldDB" id="A0A1L1VD03"/>
<name>A0A1L1VD03_9MYCO</name>
<evidence type="ECO:0000256" key="1">
    <source>
        <dbReference type="SAM" id="MobiDB-lite"/>
    </source>
</evidence>
<dbReference type="EMBL" id="JF699753">
    <property type="protein sequence ID" value="AFQ68251.1"/>
    <property type="molecule type" value="Genomic_DNA"/>
</dbReference>
<sequence length="415" mass="44123">MWSSRELWTADLRVLLSGPEFSTRRVISAATVLAVAVAMAEFADHATGRNVAVTNEVLAERARCSKRSVTAARGVLKALGVAVEAVRGHGSATTHTVGNRPSIWHLVSRRQPTIDNPPTAPQNGRGEPADTVPDRGQSAPVAVETCDLPPSRRDRWVTPVENYSPSTRERASAENSSPKQTQPARSRRRYRATPRPLDVQRLAAGLVTPAVGHGPDNDGRRTALIAGLEQGHIGAICDAITTAGIDATAWTPKTLTAALNADARVTGWSWPDRIERPGAFLASRLRRLPARPDTSGPVDNGLDQARRTPVEPSAARVAPVQTAAGRAYARALFAEQRRHRVTAANAQSAAVPVRQSAPETAVCATCGCSDAPRRRFLPTRRAHICDACFQGCGGGQARTGRVGTVGSSSAVPQCQ</sequence>
<dbReference type="RefSeq" id="WP_193210196.1">
    <property type="nucleotide sequence ID" value="NZ_JF699753.1"/>
</dbReference>
<protein>
    <submittedName>
        <fullName evidence="2">Uncharacterized protein</fullName>
    </submittedName>
</protein>
<accession>A0A1L1VD03</accession>
<organism evidence="2">
    <name type="scientific">Mycobacterium sp. MOTT-90</name>
    <dbReference type="NCBI Taxonomy" id="1069227"/>
    <lineage>
        <taxon>Bacteria</taxon>
        <taxon>Bacillati</taxon>
        <taxon>Actinomycetota</taxon>
        <taxon>Actinomycetes</taxon>
        <taxon>Mycobacteriales</taxon>
        <taxon>Mycobacteriaceae</taxon>
        <taxon>Mycobacterium</taxon>
    </lineage>
</organism>
<feature type="region of interest" description="Disordered" evidence="1">
    <location>
        <begin position="291"/>
        <end position="311"/>
    </location>
</feature>
<geneLocation type="plasmid" evidence="2">
    <name>pM90</name>
</geneLocation>
<keyword evidence="2" id="KW-0614">Plasmid</keyword>
<feature type="region of interest" description="Disordered" evidence="1">
    <location>
        <begin position="111"/>
        <end position="195"/>
    </location>
</feature>